<dbReference type="SUPFAM" id="SSF57362">
    <property type="entry name" value="BPTI-like"/>
    <property type="match status" value="2"/>
</dbReference>
<evidence type="ECO:0000259" key="5">
    <source>
        <dbReference type="PROSITE" id="PS50279"/>
    </source>
</evidence>
<dbReference type="PROSITE" id="PS50279">
    <property type="entry name" value="BPTI_KUNITZ_2"/>
    <property type="match status" value="2"/>
</dbReference>
<protein>
    <submittedName>
        <fullName evidence="6">Putative Kunitz-type proteinase inhibitor</fullName>
    </submittedName>
</protein>
<feature type="domain" description="BPTI/Kunitz inhibitor" evidence="5">
    <location>
        <begin position="150"/>
        <end position="200"/>
    </location>
</feature>
<evidence type="ECO:0000256" key="1">
    <source>
        <dbReference type="ARBA" id="ARBA00022690"/>
    </source>
</evidence>
<dbReference type="InterPro" id="IPR036880">
    <property type="entry name" value="Kunitz_BPTI_sf"/>
</dbReference>
<keyword evidence="4" id="KW-0732">Signal</keyword>
<dbReference type="PANTHER" id="PTHR10083">
    <property type="entry name" value="KUNITZ-TYPE PROTEASE INHIBITOR-RELATED"/>
    <property type="match status" value="1"/>
</dbReference>
<dbReference type="InterPro" id="IPR002223">
    <property type="entry name" value="Kunitz_BPTI"/>
</dbReference>
<dbReference type="AlphaFoldDB" id="R4UMX0"/>
<evidence type="ECO:0000313" key="6">
    <source>
        <dbReference type="EMBL" id="AGM32460.1"/>
    </source>
</evidence>
<dbReference type="EMBL" id="KC571961">
    <property type="protein sequence ID" value="AGM32460.1"/>
    <property type="molecule type" value="mRNA"/>
</dbReference>
<dbReference type="CDD" id="cd00109">
    <property type="entry name" value="Kunitz-type"/>
    <property type="match status" value="2"/>
</dbReference>
<dbReference type="Pfam" id="PF00014">
    <property type="entry name" value="Kunitz_BPTI"/>
    <property type="match status" value="2"/>
</dbReference>
<dbReference type="PROSITE" id="PS00280">
    <property type="entry name" value="BPTI_KUNITZ_1"/>
    <property type="match status" value="2"/>
</dbReference>
<dbReference type="PRINTS" id="PR00759">
    <property type="entry name" value="BASICPTASE"/>
</dbReference>
<sequence>MKSVHVVMLLSLAVVTTNARTYYDAVAVDSEGRSADGREVSKSLITPQDCFLPKSIGRCRGFFPSYYYNSVSKKCEYFIWSGCGGNNNRFDSRETCEKQCRVLTVKRGSEPIVKRCNRQAVPPVCNKGCRLAKDSYNCTICDCSSRKTVCNLPAVRGHCRALLPRWRYDPTTGKCTEFKFGGCNGNGNNFRTQQQCMKTCGVRYAYVVATRRPITF</sequence>
<dbReference type="SMART" id="SM00131">
    <property type="entry name" value="KU"/>
    <property type="match status" value="2"/>
</dbReference>
<feature type="domain" description="BPTI/Kunitz inhibitor" evidence="5">
    <location>
        <begin position="50"/>
        <end position="100"/>
    </location>
</feature>
<keyword evidence="1" id="KW-0646">Protease inhibitor</keyword>
<dbReference type="InterPro" id="IPR050098">
    <property type="entry name" value="TFPI/VKTCI-like"/>
</dbReference>
<accession>R4UMX0</accession>
<evidence type="ECO:0000256" key="4">
    <source>
        <dbReference type="SAM" id="SignalP"/>
    </source>
</evidence>
<name>R4UMX0_COPFO</name>
<evidence type="ECO:0000256" key="3">
    <source>
        <dbReference type="ARBA" id="ARBA00023157"/>
    </source>
</evidence>
<organism evidence="6">
    <name type="scientific">Coptotermes formosanus</name>
    <name type="common">Formosan subterranean termite</name>
    <dbReference type="NCBI Taxonomy" id="36987"/>
    <lineage>
        <taxon>Eukaryota</taxon>
        <taxon>Metazoa</taxon>
        <taxon>Ecdysozoa</taxon>
        <taxon>Arthropoda</taxon>
        <taxon>Hexapoda</taxon>
        <taxon>Insecta</taxon>
        <taxon>Pterygota</taxon>
        <taxon>Neoptera</taxon>
        <taxon>Polyneoptera</taxon>
        <taxon>Dictyoptera</taxon>
        <taxon>Blattodea</taxon>
        <taxon>Blattoidea</taxon>
        <taxon>Termitoidae</taxon>
        <taxon>Rhinotermitidae</taxon>
        <taxon>Coptotermes</taxon>
    </lineage>
</organism>
<dbReference type="InterPro" id="IPR020901">
    <property type="entry name" value="Prtase_inh_Kunz-CS"/>
</dbReference>
<proteinExistence type="evidence at transcript level"/>
<dbReference type="Gene3D" id="4.10.410.10">
    <property type="entry name" value="Pancreatic trypsin inhibitor Kunitz domain"/>
    <property type="match status" value="2"/>
</dbReference>
<keyword evidence="3" id="KW-1015">Disulfide bond</keyword>
<keyword evidence="2" id="KW-0722">Serine protease inhibitor</keyword>
<feature type="chain" id="PRO_5004371636" evidence="4">
    <location>
        <begin position="20"/>
        <end position="216"/>
    </location>
</feature>
<dbReference type="GO" id="GO:0004867">
    <property type="term" value="F:serine-type endopeptidase inhibitor activity"/>
    <property type="evidence" value="ECO:0007669"/>
    <property type="project" value="UniProtKB-KW"/>
</dbReference>
<feature type="signal peptide" evidence="4">
    <location>
        <begin position="1"/>
        <end position="19"/>
    </location>
</feature>
<evidence type="ECO:0000256" key="2">
    <source>
        <dbReference type="ARBA" id="ARBA00022900"/>
    </source>
</evidence>
<dbReference type="PANTHER" id="PTHR10083:SF374">
    <property type="entry name" value="BPTI_KUNITZ INHIBITOR DOMAIN-CONTAINING PROTEIN"/>
    <property type="match status" value="1"/>
</dbReference>
<reference evidence="6" key="1">
    <citation type="submission" date="2013-02" db="EMBL/GenBank/DDBJ databases">
        <title>Immune-Related transcriptome of Coptotermes formosanus Shiraki workers: the defense mechanism.</title>
        <authorList>
            <person name="Hussain A."/>
            <person name="Li Y.F."/>
            <person name="Cheng Y."/>
            <person name="Liu Y."/>
            <person name="Chen C.C."/>
            <person name="Wen S.Y."/>
        </authorList>
    </citation>
    <scope>NUCLEOTIDE SEQUENCE</scope>
</reference>